<dbReference type="PANTHER" id="PTHR43198">
    <property type="entry name" value="BIFUNCTIONAL TH2 PROTEIN"/>
    <property type="match status" value="1"/>
</dbReference>
<evidence type="ECO:0000256" key="9">
    <source>
        <dbReference type="RuleBase" id="RU363093"/>
    </source>
</evidence>
<evidence type="ECO:0000256" key="3">
    <source>
        <dbReference type="ARBA" id="ARBA00010264"/>
    </source>
</evidence>
<dbReference type="OrthoDB" id="34166at2"/>
<dbReference type="CDD" id="cd19364">
    <property type="entry name" value="TenA_C_BsTenA-like"/>
    <property type="match status" value="1"/>
</dbReference>
<keyword evidence="12" id="KW-1185">Reference proteome</keyword>
<organism evidence="11 12">
    <name type="scientific">Salinibacillus kushneri</name>
    <dbReference type="NCBI Taxonomy" id="237682"/>
    <lineage>
        <taxon>Bacteria</taxon>
        <taxon>Bacillati</taxon>
        <taxon>Bacillota</taxon>
        <taxon>Bacilli</taxon>
        <taxon>Bacillales</taxon>
        <taxon>Bacillaceae</taxon>
        <taxon>Salinibacillus</taxon>
    </lineage>
</organism>
<dbReference type="RefSeq" id="WP_093133573.1">
    <property type="nucleotide sequence ID" value="NZ_FOHJ01000004.1"/>
</dbReference>
<dbReference type="GO" id="GO:0005829">
    <property type="term" value="C:cytosol"/>
    <property type="evidence" value="ECO:0007669"/>
    <property type="project" value="TreeGrafter"/>
</dbReference>
<comment type="similarity">
    <text evidence="3 9">Belongs to the TenA family.</text>
</comment>
<dbReference type="GO" id="GO:0009228">
    <property type="term" value="P:thiamine biosynthetic process"/>
    <property type="evidence" value="ECO:0007669"/>
    <property type="project" value="UniProtKB-KW"/>
</dbReference>
<dbReference type="EMBL" id="FOHJ01000004">
    <property type="protein sequence ID" value="SET36656.1"/>
    <property type="molecule type" value="Genomic_DNA"/>
</dbReference>
<keyword evidence="7 9" id="KW-0784">Thiamine biosynthesis</keyword>
<gene>
    <name evidence="11" type="ORF">SAMN05421676_104191</name>
</gene>
<dbReference type="STRING" id="237682.SAMN05421676_104191"/>
<comment type="catalytic activity">
    <reaction evidence="1 9">
        <text>4-amino-5-aminomethyl-2-methylpyrimidine + H2O = 4-amino-5-hydroxymethyl-2-methylpyrimidine + NH4(+)</text>
        <dbReference type="Rhea" id="RHEA:31799"/>
        <dbReference type="ChEBI" id="CHEBI:15377"/>
        <dbReference type="ChEBI" id="CHEBI:16892"/>
        <dbReference type="ChEBI" id="CHEBI:28938"/>
        <dbReference type="ChEBI" id="CHEBI:63416"/>
        <dbReference type="EC" id="3.5.99.2"/>
    </reaction>
</comment>
<dbReference type="PANTHER" id="PTHR43198:SF2">
    <property type="entry name" value="SI:CH1073-67J19.1-RELATED"/>
    <property type="match status" value="1"/>
</dbReference>
<evidence type="ECO:0000256" key="2">
    <source>
        <dbReference type="ARBA" id="ARBA00004948"/>
    </source>
</evidence>
<dbReference type="InterPro" id="IPR016084">
    <property type="entry name" value="Haem_Oase-like_multi-hlx"/>
</dbReference>
<evidence type="ECO:0000313" key="11">
    <source>
        <dbReference type="EMBL" id="SET36656.1"/>
    </source>
</evidence>
<evidence type="ECO:0000256" key="4">
    <source>
        <dbReference type="ARBA" id="ARBA00011881"/>
    </source>
</evidence>
<sequence>MKFSEQVRKEANRYWEASFEHPFVTGIGDGTLPLEKFRYYVMQDSYYLSHFARVQSLGAAKAPDLYTTNRLAHHASGTYEAELELHRTFSDLLNITEEEQQQFEPSPTAYAYTSHIYRAAYNGHLGDTIAALLPCYWLYYDVGEKLKNCKPNEPVYQKWIEAYGGDWFKSLVEEQIVRLDNIAEQCTKEDQERMKNDFVISSAYEYLFWEMAYKEEQWPLQASVSSNEQR</sequence>
<name>A0A1I0DVJ2_9BACI</name>
<comment type="catalytic activity">
    <reaction evidence="8 9">
        <text>thiamine + H2O = 5-(2-hydroxyethyl)-4-methylthiazole + 4-amino-5-hydroxymethyl-2-methylpyrimidine + H(+)</text>
        <dbReference type="Rhea" id="RHEA:17509"/>
        <dbReference type="ChEBI" id="CHEBI:15377"/>
        <dbReference type="ChEBI" id="CHEBI:15378"/>
        <dbReference type="ChEBI" id="CHEBI:16892"/>
        <dbReference type="ChEBI" id="CHEBI:17957"/>
        <dbReference type="ChEBI" id="CHEBI:18385"/>
        <dbReference type="EC" id="3.5.99.2"/>
    </reaction>
</comment>
<dbReference type="InterPro" id="IPR027574">
    <property type="entry name" value="Thiaminase_II"/>
</dbReference>
<dbReference type="GO" id="GO:0050334">
    <property type="term" value="F:thiaminase activity"/>
    <property type="evidence" value="ECO:0007669"/>
    <property type="project" value="UniProtKB-EC"/>
</dbReference>
<dbReference type="InterPro" id="IPR050967">
    <property type="entry name" value="Thiamine_Salvage_TenA"/>
</dbReference>
<feature type="domain" description="Thiaminase-2/PQQC" evidence="10">
    <location>
        <begin position="9"/>
        <end position="214"/>
    </location>
</feature>
<dbReference type="GO" id="GO:0009229">
    <property type="term" value="P:thiamine diphosphate biosynthetic process"/>
    <property type="evidence" value="ECO:0007669"/>
    <property type="project" value="UniProtKB-UniPathway"/>
</dbReference>
<protein>
    <recommendedName>
        <fullName evidence="6 9">Aminopyrimidine aminohydrolase</fullName>
        <ecNumber evidence="5 9">3.5.99.2</ecNumber>
    </recommendedName>
</protein>
<evidence type="ECO:0000256" key="6">
    <source>
        <dbReference type="ARBA" id="ARBA00013647"/>
    </source>
</evidence>
<evidence type="ECO:0000259" key="10">
    <source>
        <dbReference type="Pfam" id="PF03070"/>
    </source>
</evidence>
<dbReference type="Pfam" id="PF03070">
    <property type="entry name" value="TENA_THI-4"/>
    <property type="match status" value="1"/>
</dbReference>
<comment type="pathway">
    <text evidence="2 9">Cofactor biosynthesis; thiamine diphosphate biosynthesis.</text>
</comment>
<dbReference type="InterPro" id="IPR004305">
    <property type="entry name" value="Thiaminase-2/PQQC"/>
</dbReference>
<dbReference type="NCBIfam" id="TIGR04306">
    <property type="entry name" value="salvage_TenA"/>
    <property type="match status" value="1"/>
</dbReference>
<keyword evidence="9" id="KW-0378">Hydrolase</keyword>
<dbReference type="Proteomes" id="UP000199095">
    <property type="component" value="Unassembled WGS sequence"/>
</dbReference>
<evidence type="ECO:0000256" key="7">
    <source>
        <dbReference type="ARBA" id="ARBA00022977"/>
    </source>
</evidence>
<dbReference type="Gene3D" id="1.20.910.10">
    <property type="entry name" value="Heme oxygenase-like"/>
    <property type="match status" value="1"/>
</dbReference>
<dbReference type="UniPathway" id="UPA00060"/>
<evidence type="ECO:0000256" key="8">
    <source>
        <dbReference type="ARBA" id="ARBA00048337"/>
    </source>
</evidence>
<comment type="subunit">
    <text evidence="4">Homotetramer.</text>
</comment>
<proteinExistence type="inferred from homology"/>
<evidence type="ECO:0000313" key="12">
    <source>
        <dbReference type="Proteomes" id="UP000199095"/>
    </source>
</evidence>
<comment type="function">
    <text evidence="9">Catalyzes an amino-pyrimidine hydrolysis reaction at the C5' of the pyrimidine moiety of thiamine compounds, a reaction that is part of a thiamine salvage pathway.</text>
</comment>
<accession>A0A1I0DVJ2</accession>
<dbReference type="EC" id="3.5.99.2" evidence="5 9"/>
<evidence type="ECO:0000256" key="1">
    <source>
        <dbReference type="ARBA" id="ARBA00001881"/>
    </source>
</evidence>
<reference evidence="12" key="1">
    <citation type="submission" date="2016-10" db="EMBL/GenBank/DDBJ databases">
        <authorList>
            <person name="Varghese N."/>
            <person name="Submissions S."/>
        </authorList>
    </citation>
    <scope>NUCLEOTIDE SEQUENCE [LARGE SCALE GENOMIC DNA]</scope>
    <source>
        <strain evidence="12">CGMCC 1.3566</strain>
    </source>
</reference>
<evidence type="ECO:0000256" key="5">
    <source>
        <dbReference type="ARBA" id="ARBA00012684"/>
    </source>
</evidence>
<dbReference type="AlphaFoldDB" id="A0A1I0DVJ2"/>
<dbReference type="SUPFAM" id="SSF48613">
    <property type="entry name" value="Heme oxygenase-like"/>
    <property type="match status" value="1"/>
</dbReference>